<accession>A0A840NDY4</accession>
<dbReference type="SUPFAM" id="SSF56601">
    <property type="entry name" value="beta-lactamase/transpeptidase-like"/>
    <property type="match status" value="1"/>
</dbReference>
<feature type="domain" description="Beta-lactamase-related" evidence="2">
    <location>
        <begin position="52"/>
        <end position="412"/>
    </location>
</feature>
<reference evidence="3 4" key="1">
    <citation type="submission" date="2020-08" db="EMBL/GenBank/DDBJ databases">
        <title>Genomic Encyclopedia of Type Strains, Phase IV (KMG-IV): sequencing the most valuable type-strain genomes for metagenomic binning, comparative biology and taxonomic classification.</title>
        <authorList>
            <person name="Goeker M."/>
        </authorList>
    </citation>
    <scope>NUCLEOTIDE SEQUENCE [LARGE SCALE GENOMIC DNA]</scope>
    <source>
        <strain evidence="3 4">DSM 17498</strain>
    </source>
</reference>
<dbReference type="Pfam" id="PF00144">
    <property type="entry name" value="Beta-lactamase"/>
    <property type="match status" value="1"/>
</dbReference>
<dbReference type="PANTHER" id="PTHR43283">
    <property type="entry name" value="BETA-LACTAMASE-RELATED"/>
    <property type="match status" value="1"/>
</dbReference>
<name>A0A840NDY4_9BRAD</name>
<evidence type="ECO:0000313" key="3">
    <source>
        <dbReference type="EMBL" id="MBB5054896.1"/>
    </source>
</evidence>
<evidence type="ECO:0000259" key="2">
    <source>
        <dbReference type="Pfam" id="PF00144"/>
    </source>
</evidence>
<evidence type="ECO:0000256" key="1">
    <source>
        <dbReference type="SAM" id="SignalP"/>
    </source>
</evidence>
<dbReference type="Gene3D" id="3.40.710.10">
    <property type="entry name" value="DD-peptidase/beta-lactamase superfamily"/>
    <property type="match status" value="1"/>
</dbReference>
<sequence length="427" mass="46520">MLVSRHTTASLVVAATLLAAQSAFADSVVRTQPIEAGLSPKGLARIGDYLKNEIATNKIPGAVMMIQRRGKIAYYETFGVRDPATKAPMTANTIFRIYSMSKPITTVAAMMLVEEGKLQLGDPVANFIPAFKDVKVGVEKKGEDGKTTLDLVPSRRPMTVQDLMRHTSGITYGFFGEGLVKKAYVDAKIFSEDVDNAGFADRIAKLPLAYQPGSTWDYSHSTDILGRVVEVVSGKSLYQFEKERILDPLGMKDTTFYVTDKTKQPLIAEPFANDRKIGNDADMNDPRIVRKWESGGGGMMSTIGDYARFARMIANGGMLDGKRYLSPKTIAYMGSNHIGPASGVVNGPYYLPGPGFGFGLGFAVRTEPGVSVMEGSAGEMNWSGAGGTTFWVDPKEDMFVVFMSQTVQHRGRHRIALKNLAYGAFEK</sequence>
<dbReference type="EMBL" id="JACHIJ010000009">
    <property type="protein sequence ID" value="MBB5054896.1"/>
    <property type="molecule type" value="Genomic_DNA"/>
</dbReference>
<comment type="caution">
    <text evidence="3">The sequence shown here is derived from an EMBL/GenBank/DDBJ whole genome shotgun (WGS) entry which is preliminary data.</text>
</comment>
<organism evidence="3 4">
    <name type="scientific">Afipia massiliensis</name>
    <dbReference type="NCBI Taxonomy" id="211460"/>
    <lineage>
        <taxon>Bacteria</taxon>
        <taxon>Pseudomonadati</taxon>
        <taxon>Pseudomonadota</taxon>
        <taxon>Alphaproteobacteria</taxon>
        <taxon>Hyphomicrobiales</taxon>
        <taxon>Nitrobacteraceae</taxon>
        <taxon>Afipia</taxon>
    </lineage>
</organism>
<feature type="chain" id="PRO_5032983844" evidence="1">
    <location>
        <begin position="26"/>
        <end position="427"/>
    </location>
</feature>
<proteinExistence type="predicted"/>
<dbReference type="InterPro" id="IPR001466">
    <property type="entry name" value="Beta-lactam-related"/>
</dbReference>
<dbReference type="PANTHER" id="PTHR43283:SF3">
    <property type="entry name" value="BETA-LACTAMASE FAMILY PROTEIN (AFU_ORTHOLOGUE AFUA_5G07500)"/>
    <property type="match status" value="1"/>
</dbReference>
<dbReference type="Proteomes" id="UP000521227">
    <property type="component" value="Unassembled WGS sequence"/>
</dbReference>
<gene>
    <name evidence="3" type="ORF">HNQ36_004907</name>
</gene>
<protein>
    <submittedName>
        <fullName evidence="3">CubicO group peptidase (Beta-lactamase class C family)</fullName>
    </submittedName>
</protein>
<dbReference type="InterPro" id="IPR012338">
    <property type="entry name" value="Beta-lactam/transpept-like"/>
</dbReference>
<dbReference type="AlphaFoldDB" id="A0A840NDY4"/>
<keyword evidence="1" id="KW-0732">Signal</keyword>
<evidence type="ECO:0000313" key="4">
    <source>
        <dbReference type="Proteomes" id="UP000521227"/>
    </source>
</evidence>
<dbReference type="InterPro" id="IPR050789">
    <property type="entry name" value="Diverse_Enzym_Activities"/>
</dbReference>
<dbReference type="RefSeq" id="WP_184089918.1">
    <property type="nucleotide sequence ID" value="NZ_JACHIJ010000009.1"/>
</dbReference>
<feature type="signal peptide" evidence="1">
    <location>
        <begin position="1"/>
        <end position="25"/>
    </location>
</feature>